<accession>A0ABS1GKG3</accession>
<keyword evidence="4" id="KW-1185">Reference proteome</keyword>
<sequence length="533" mass="63411">MERRAVEKEIKEKFLSKEKHGLVITVKGKWGSGKTYFIKNLLDEEREKYAYISLFGKNSINEITQEIVLKISKFRKILGDVSLILKQLGGLSTHIGAVRNLLSLVSTIDIKDSIIVIDDFERLSENLHPREVMGLIAQLKEDKQCKVILIMNEEVLTSDNEKYKKLKDEYDEYKEKIVDLELVFEPSVKENFEIACSFNKENFAKEEIESYIKEIGEINIRLINYLFVNMELFSFLKNLKEEVRTNSLKMSVLSSIIKSLLYYLYIKHKNNTLIWELEVEAVRLNKDLTNTEKKENVKSRIEKIQKILEESEAYKPRDFINLREKKFGKYLLKIVKTGVSGDISAEKAVESIKAYLDEINEKFENENNLKELRSQLENIYFNFTYNIYYTKEEFKEDLLKFLEEHKEKIFYLDMMNLIIFLSDELIKLFPDNKGEIENKFYEAFTTFIKTKLKENPFFIFDFEIDMHLPQIKKSTYFSEKELTEFLENLRKIVLEEQRKILDCTKFMEYLAFIINKRGWEHYERDLINSIQKK</sequence>
<evidence type="ECO:0000313" key="4">
    <source>
        <dbReference type="Proteomes" id="UP000772812"/>
    </source>
</evidence>
<keyword evidence="1" id="KW-0175">Coiled coil</keyword>
<protein>
    <submittedName>
        <fullName evidence="3">AAA family ATPase</fullName>
    </submittedName>
</protein>
<dbReference type="RefSeq" id="WP_200675028.1">
    <property type="nucleotide sequence ID" value="NZ_JAACYA010000002.1"/>
</dbReference>
<dbReference type="Gene3D" id="3.40.50.300">
    <property type="entry name" value="P-loop containing nucleotide triphosphate hydrolases"/>
    <property type="match status" value="1"/>
</dbReference>
<dbReference type="InterPro" id="IPR027417">
    <property type="entry name" value="P-loop_NTPase"/>
</dbReference>
<name>A0ABS1GKG3_9AQUI</name>
<comment type="caution">
    <text evidence="3">The sequence shown here is derived from an EMBL/GenBank/DDBJ whole genome shotgun (WGS) entry which is preliminary data.</text>
</comment>
<gene>
    <name evidence="3" type="ORF">GWK41_10090</name>
</gene>
<evidence type="ECO:0000256" key="1">
    <source>
        <dbReference type="SAM" id="Coils"/>
    </source>
</evidence>
<dbReference type="Pfam" id="PF13401">
    <property type="entry name" value="AAA_22"/>
    <property type="match status" value="1"/>
</dbReference>
<evidence type="ECO:0000259" key="2">
    <source>
        <dbReference type="Pfam" id="PF13401"/>
    </source>
</evidence>
<proteinExistence type="predicted"/>
<feature type="coiled-coil region" evidence="1">
    <location>
        <begin position="156"/>
        <end position="183"/>
    </location>
</feature>
<dbReference type="InterPro" id="IPR049945">
    <property type="entry name" value="AAA_22"/>
</dbReference>
<feature type="coiled-coil region" evidence="1">
    <location>
        <begin position="274"/>
        <end position="314"/>
    </location>
</feature>
<dbReference type="Proteomes" id="UP000772812">
    <property type="component" value="Unassembled WGS sequence"/>
</dbReference>
<dbReference type="EMBL" id="JAACYA010000002">
    <property type="protein sequence ID" value="MBK3333413.1"/>
    <property type="molecule type" value="Genomic_DNA"/>
</dbReference>
<dbReference type="SUPFAM" id="SSF52540">
    <property type="entry name" value="P-loop containing nucleoside triphosphate hydrolases"/>
    <property type="match status" value="1"/>
</dbReference>
<evidence type="ECO:0000313" key="3">
    <source>
        <dbReference type="EMBL" id="MBK3333413.1"/>
    </source>
</evidence>
<reference evidence="3 4" key="1">
    <citation type="journal article" date="2021" name="Syst. Appl. Microbiol.">
        <title>Persephonella atlantica sp. nov.: How to adapt to physico-chemical gradients in high temperature hydrothermal habitats.</title>
        <authorList>
            <person name="Francois D.X."/>
            <person name="Godfroy A."/>
            <person name="Mathien C."/>
            <person name="Aube J."/>
            <person name="Cathalot C."/>
            <person name="Lesongeur F."/>
            <person name="L'Haridon S."/>
            <person name="Philippon X."/>
            <person name="Roussel E.G."/>
        </authorList>
    </citation>
    <scope>NUCLEOTIDE SEQUENCE [LARGE SCALE GENOMIC DNA]</scope>
    <source>
        <strain evidence="3 4">MO1340</strain>
    </source>
</reference>
<feature type="domain" description="ORC1/DEAH AAA+ ATPase" evidence="2">
    <location>
        <begin position="20"/>
        <end position="155"/>
    </location>
</feature>
<organism evidence="3 4">
    <name type="scientific">Persephonella atlantica</name>
    <dbReference type="NCBI Taxonomy" id="2699429"/>
    <lineage>
        <taxon>Bacteria</taxon>
        <taxon>Pseudomonadati</taxon>
        <taxon>Aquificota</taxon>
        <taxon>Aquificia</taxon>
        <taxon>Aquificales</taxon>
        <taxon>Hydrogenothermaceae</taxon>
        <taxon>Persephonella</taxon>
    </lineage>
</organism>